<dbReference type="InterPro" id="IPR050728">
    <property type="entry name" value="Zinc_Metalloprotease_M4"/>
</dbReference>
<evidence type="ECO:0000313" key="2">
    <source>
        <dbReference type="EMBL" id="MCA9727850.1"/>
    </source>
</evidence>
<dbReference type="PANTHER" id="PTHR33794:SF1">
    <property type="entry name" value="BACILLOLYSIN"/>
    <property type="match status" value="1"/>
</dbReference>
<name>A0A956M0U5_UNCEI</name>
<feature type="chain" id="PRO_5037353873" description="FTP domain-containing protein" evidence="1">
    <location>
        <begin position="35"/>
        <end position="612"/>
    </location>
</feature>
<reference evidence="2" key="2">
    <citation type="journal article" date="2021" name="Microbiome">
        <title>Successional dynamics and alternative stable states in a saline activated sludge microbial community over 9 years.</title>
        <authorList>
            <person name="Wang Y."/>
            <person name="Ye J."/>
            <person name="Ju F."/>
            <person name="Liu L."/>
            <person name="Boyd J.A."/>
            <person name="Deng Y."/>
            <person name="Parks D.H."/>
            <person name="Jiang X."/>
            <person name="Yin X."/>
            <person name="Woodcroft B.J."/>
            <person name="Tyson G.W."/>
            <person name="Hugenholtz P."/>
            <person name="Polz M.F."/>
            <person name="Zhang T."/>
        </authorList>
    </citation>
    <scope>NUCLEOTIDE SEQUENCE</scope>
    <source>
        <strain evidence="2">HKST-UBA01</strain>
    </source>
</reference>
<gene>
    <name evidence="2" type="ORF">KC729_09225</name>
</gene>
<dbReference type="InterPro" id="IPR001842">
    <property type="entry name" value="Peptidase_M36"/>
</dbReference>
<accession>A0A956M0U5</accession>
<evidence type="ECO:0000256" key="1">
    <source>
        <dbReference type="SAM" id="SignalP"/>
    </source>
</evidence>
<protein>
    <recommendedName>
        <fullName evidence="4">FTP domain-containing protein</fullName>
    </recommendedName>
</protein>
<evidence type="ECO:0000313" key="3">
    <source>
        <dbReference type="Proteomes" id="UP000697710"/>
    </source>
</evidence>
<organism evidence="2 3">
    <name type="scientific">Eiseniibacteriota bacterium</name>
    <dbReference type="NCBI Taxonomy" id="2212470"/>
    <lineage>
        <taxon>Bacteria</taxon>
        <taxon>Candidatus Eiseniibacteriota</taxon>
    </lineage>
</organism>
<feature type="non-terminal residue" evidence="2">
    <location>
        <position position="612"/>
    </location>
</feature>
<dbReference type="PANTHER" id="PTHR33794">
    <property type="entry name" value="BACILLOLYSIN"/>
    <property type="match status" value="1"/>
</dbReference>
<dbReference type="Proteomes" id="UP000697710">
    <property type="component" value="Unassembled WGS sequence"/>
</dbReference>
<feature type="signal peptide" evidence="1">
    <location>
        <begin position="1"/>
        <end position="34"/>
    </location>
</feature>
<comment type="caution">
    <text evidence="2">The sequence shown here is derived from an EMBL/GenBank/DDBJ whole genome shotgun (WGS) entry which is preliminary data.</text>
</comment>
<proteinExistence type="predicted"/>
<keyword evidence="1" id="KW-0732">Signal</keyword>
<dbReference type="SUPFAM" id="SSF55486">
    <property type="entry name" value="Metalloproteases ('zincins'), catalytic domain"/>
    <property type="match status" value="1"/>
</dbReference>
<dbReference type="EMBL" id="JAGQHR010000248">
    <property type="protein sequence ID" value="MCA9727850.1"/>
    <property type="molecule type" value="Genomic_DNA"/>
</dbReference>
<dbReference type="InterPro" id="IPR027268">
    <property type="entry name" value="Peptidase_M4/M1_CTD_sf"/>
</dbReference>
<sequence length="612" mass="66396">MRSLLRFPPTRSVVAVLAAAGLASVVASPGQAFRADPDLESLEIVRPLDQTLFYSGQQALQSDPAASLYEDLLRADLGAGWHVRSWNQFASVPRSVTGPGVQIASDLSQADRDEVERLARGFIADHASLFGSDGSDLRTFKVAHGAGRWGVILHQTVDGIEVQESQVVMAIHDNGRLFAFGANLYDVDVPTTPLLDQTEAVSIARASVPFDASLGMTPGPDRMTIVPLHLAPGSVQFQLAYVTDVPTRAPLGMWRTWVDAHNGDVIFRENQIENAYEGSSTGDVEIFSYCDGDTPGTPYPHMYIDISNVGVATTDQAGDFSIAGDAGPQTLTAQFDGEDFNVDCENCGGDAELTMPISPDTPTAVNFDAGSYRGDERDVYYWANATKDYIRSLDPAFDLVKYIANVNIDLTCNATWGGTSINFYREGDGCANTGRIGNVVSHEMGHGIQDWATGGGQGPQGLGEGNADITATFMDDQPIIGIGFYLDNCVDGIRTCDNTLQYPDDLHGEVHDDGRIICAFNWDVRQELENKLGAVDGEAHTADLWHYARALYMDSSNNQQDQVERYFWVDDDNGNLGDYTPNYDEICTGATLHGYECEASPNSLVITHTPLT</sequence>
<evidence type="ECO:0008006" key="4">
    <source>
        <dbReference type="Google" id="ProtNLM"/>
    </source>
</evidence>
<dbReference type="Pfam" id="PF02128">
    <property type="entry name" value="Peptidase_M36"/>
    <property type="match status" value="1"/>
</dbReference>
<reference evidence="2" key="1">
    <citation type="submission" date="2020-04" db="EMBL/GenBank/DDBJ databases">
        <authorList>
            <person name="Zhang T."/>
        </authorList>
    </citation>
    <scope>NUCLEOTIDE SEQUENCE</scope>
    <source>
        <strain evidence="2">HKST-UBA01</strain>
    </source>
</reference>
<dbReference type="Gene3D" id="1.10.390.10">
    <property type="entry name" value="Neutral Protease Domain 2"/>
    <property type="match status" value="1"/>
</dbReference>
<dbReference type="AlphaFoldDB" id="A0A956M0U5"/>